<dbReference type="Proteomes" id="UP001516400">
    <property type="component" value="Unassembled WGS sequence"/>
</dbReference>
<name>A0ABD2MLL3_9CUCU</name>
<reference evidence="1 2" key="1">
    <citation type="journal article" date="2021" name="BMC Biol.">
        <title>Horizontally acquired antibacterial genes associated with adaptive radiation of ladybird beetles.</title>
        <authorList>
            <person name="Li H.S."/>
            <person name="Tang X.F."/>
            <person name="Huang Y.H."/>
            <person name="Xu Z.Y."/>
            <person name="Chen M.L."/>
            <person name="Du X.Y."/>
            <person name="Qiu B.Y."/>
            <person name="Chen P.T."/>
            <person name="Zhang W."/>
            <person name="Slipinski A."/>
            <person name="Escalona H.E."/>
            <person name="Waterhouse R.M."/>
            <person name="Zwick A."/>
            <person name="Pang H."/>
        </authorList>
    </citation>
    <scope>NUCLEOTIDE SEQUENCE [LARGE SCALE GENOMIC DNA]</scope>
    <source>
        <strain evidence="1">SYSU2018</strain>
    </source>
</reference>
<evidence type="ECO:0000313" key="2">
    <source>
        <dbReference type="Proteomes" id="UP001516400"/>
    </source>
</evidence>
<dbReference type="AlphaFoldDB" id="A0ABD2MLL3"/>
<protein>
    <submittedName>
        <fullName evidence="1">Uncharacterized protein</fullName>
    </submittedName>
</protein>
<gene>
    <name evidence="1" type="ORF">HHI36_011369</name>
</gene>
<dbReference type="EMBL" id="JABFTP020000001">
    <property type="protein sequence ID" value="KAL3267235.1"/>
    <property type="molecule type" value="Genomic_DNA"/>
</dbReference>
<feature type="non-terminal residue" evidence="1">
    <location>
        <position position="1"/>
    </location>
</feature>
<organism evidence="1 2">
    <name type="scientific">Cryptolaemus montrouzieri</name>
    <dbReference type="NCBI Taxonomy" id="559131"/>
    <lineage>
        <taxon>Eukaryota</taxon>
        <taxon>Metazoa</taxon>
        <taxon>Ecdysozoa</taxon>
        <taxon>Arthropoda</taxon>
        <taxon>Hexapoda</taxon>
        <taxon>Insecta</taxon>
        <taxon>Pterygota</taxon>
        <taxon>Neoptera</taxon>
        <taxon>Endopterygota</taxon>
        <taxon>Coleoptera</taxon>
        <taxon>Polyphaga</taxon>
        <taxon>Cucujiformia</taxon>
        <taxon>Coccinelloidea</taxon>
        <taxon>Coccinellidae</taxon>
        <taxon>Scymninae</taxon>
        <taxon>Scymnini</taxon>
        <taxon>Cryptolaemus</taxon>
    </lineage>
</organism>
<comment type="caution">
    <text evidence="1">The sequence shown here is derived from an EMBL/GenBank/DDBJ whole genome shotgun (WGS) entry which is preliminary data.</text>
</comment>
<accession>A0ABD2MLL3</accession>
<evidence type="ECO:0000313" key="1">
    <source>
        <dbReference type="EMBL" id="KAL3267235.1"/>
    </source>
</evidence>
<sequence length="90" mass="10418">VVAAHEWIEFFSRGGLLTPSGELLEAARILDAEFYTMHGTTLSKEKHIFIKLAERIMLKLFSSKLYEVVLCLSRTRTNTRLRNMNKKISF</sequence>
<proteinExistence type="predicted"/>
<keyword evidence="2" id="KW-1185">Reference proteome</keyword>